<evidence type="ECO:0000256" key="1">
    <source>
        <dbReference type="ARBA" id="ARBA00006242"/>
    </source>
</evidence>
<evidence type="ECO:0000313" key="7">
    <source>
        <dbReference type="EMBL" id="AMO00769.1"/>
    </source>
</evidence>
<reference evidence="8" key="1">
    <citation type="journal article" date="2011" name="Genome Biol. Evol.">
        <title>Loss of different inverted repeat copies from the chloroplast genomes of Pinaceae and cupressophytes and influence of heterotachy on the evaluation of gymnosperm phylogeny.</title>
        <authorList>
            <person name="Wu C.-S."/>
            <person name="Wang Y.-N."/>
            <person name="Hsu C.-Y."/>
            <person name="Lin C.-P."/>
            <person name="Chaw S.-M."/>
        </authorList>
    </citation>
    <scope>NUCLEOTIDE SEQUENCE</scope>
</reference>
<dbReference type="EMBL" id="AB645814">
    <property type="protein sequence ID" value="BAK86741.1"/>
    <property type="molecule type" value="Genomic_DNA"/>
</dbReference>
<keyword evidence="8" id="KW-0150">Chloroplast</keyword>
<evidence type="ECO:0000256" key="5">
    <source>
        <dbReference type="HAMAP-Rule" id="MF_00291"/>
    </source>
</evidence>
<dbReference type="EMBL" id="AP017299">
    <property type="protein sequence ID" value="BAW34569.1"/>
    <property type="molecule type" value="Genomic_DNA"/>
</dbReference>
<accession>G3XHJ4</accession>
<dbReference type="GO" id="GO:0003735">
    <property type="term" value="F:structural constituent of ribosome"/>
    <property type="evidence" value="ECO:0007669"/>
    <property type="project" value="InterPro"/>
</dbReference>
<dbReference type="GeneID" id="27109633"/>
<comment type="subcellular location">
    <subcellularLocation>
        <location evidence="5">Plastid</location>
        <location evidence="5">Chloroplast</location>
    </subcellularLocation>
</comment>
<comment type="similarity">
    <text evidence="1 5 6">Belongs to the universal ribosomal protein uS2 family.</text>
</comment>
<keyword evidence="3 5" id="KW-0687">Ribonucleoprotein</keyword>
<dbReference type="InterPro" id="IPR001865">
    <property type="entry name" value="Ribosomal_uS2"/>
</dbReference>
<evidence type="ECO:0000313" key="10">
    <source>
        <dbReference type="EMBL" id="BCK60738.1"/>
    </source>
</evidence>
<dbReference type="FunFam" id="1.10.287.610:FF:000001">
    <property type="entry name" value="30S ribosomal protein S2"/>
    <property type="match status" value="1"/>
</dbReference>
<keyword evidence="8" id="KW-0934">Plastid</keyword>
<dbReference type="AlphaFoldDB" id="G3XHJ4"/>
<geneLocation type="chloroplast" evidence="8"/>
<sequence length="232" mass="26236">MTKRNWNINIKDLFEAKVHYGHKTNEWNPKMAPYIFTKKNGFHIIDLTQTANALLETCNLVFNAAGKGNEFLIVGTKSIQAIITAKSAALRARCHYVNEKWLDGMLTNWSTTEARLQKLNDLIKKQDTGGFNQFTKREAARLQRQLNQLNKYLGGIRHIKSLPDIVIIIDQKGDSKTIRECQILGIPIICLVDTDCDPDFADIPIPANNDTFCSIKFILNKLTSAICEGRSL</sequence>
<dbReference type="PANTHER" id="PTHR12534:SF0">
    <property type="entry name" value="SMALL RIBOSOMAL SUBUNIT PROTEIN US2M"/>
    <property type="match status" value="1"/>
</dbReference>
<dbReference type="Pfam" id="PF00318">
    <property type="entry name" value="Ribosomal_S2"/>
    <property type="match status" value="1"/>
</dbReference>
<dbReference type="PANTHER" id="PTHR12534">
    <property type="entry name" value="30S RIBOSOMAL PROTEIN S2 PROKARYOTIC AND ORGANELLAR"/>
    <property type="match status" value="1"/>
</dbReference>
<reference evidence="10" key="6">
    <citation type="journal article" date="2020" name="BMC Plant Biol.">
        <title>Tight association of genome rearrangements with gene expression in conifer plastomes.</title>
        <authorList>
            <person name="Wu C.S."/>
            <person name="Sudianto E."/>
            <person name="Chaw S.M."/>
        </authorList>
    </citation>
    <scope>NUCLEOTIDE SEQUENCE</scope>
    <source>
        <strain evidence="10">Chaw 1497</strain>
    </source>
</reference>
<evidence type="ECO:0000256" key="4">
    <source>
        <dbReference type="ARBA" id="ARBA00035155"/>
    </source>
</evidence>
<name>G3XHJ4_SCIVE</name>
<dbReference type="Gene3D" id="3.40.50.10490">
    <property type="entry name" value="Glucose-6-phosphate isomerase like protein, domain 1"/>
    <property type="match status" value="1"/>
</dbReference>
<evidence type="ECO:0000313" key="8">
    <source>
        <dbReference type="EMBL" id="BAK86741.1"/>
    </source>
</evidence>
<gene>
    <name evidence="5 8" type="primary">rps2</name>
</gene>
<dbReference type="PRINTS" id="PR00395">
    <property type="entry name" value="RIBOSOMALS2"/>
</dbReference>
<dbReference type="EMBL" id="LC572147">
    <property type="protein sequence ID" value="BCK60738.1"/>
    <property type="molecule type" value="Genomic_DNA"/>
</dbReference>
<organism evidence="8">
    <name type="scientific">Sciadopitys verticillata</name>
    <name type="common">Japanese umbrella-pine</name>
    <name type="synonym">Taxus verticillata</name>
    <dbReference type="NCBI Taxonomy" id="28979"/>
    <lineage>
        <taxon>Eukaryota</taxon>
        <taxon>Viridiplantae</taxon>
        <taxon>Streptophyta</taxon>
        <taxon>Embryophyta</taxon>
        <taxon>Tracheophyta</taxon>
        <taxon>Spermatophyta</taxon>
        <taxon>Pinopsida</taxon>
        <taxon>Pinidae</taxon>
        <taxon>Conifers II</taxon>
        <taxon>Cupressales</taxon>
        <taxon>Sciadopityaceae</taxon>
        <taxon>Sciadopitys</taxon>
    </lineage>
</organism>
<reference evidence="8" key="2">
    <citation type="submission" date="2011-07" db="EMBL/GenBank/DDBJ databases">
        <authorList>
            <person name="Hsu CY."/>
            <person name="Chaw SM."/>
            <person name="Wu CS."/>
        </authorList>
    </citation>
    <scope>NUCLEOTIDE SEQUENCE</scope>
</reference>
<dbReference type="SUPFAM" id="SSF52313">
    <property type="entry name" value="Ribosomal protein S2"/>
    <property type="match status" value="1"/>
</dbReference>
<dbReference type="NCBIfam" id="TIGR01011">
    <property type="entry name" value="rpsB_bact"/>
    <property type="match status" value="1"/>
</dbReference>
<dbReference type="InterPro" id="IPR023591">
    <property type="entry name" value="Ribosomal_uS2_flav_dom_sf"/>
</dbReference>
<dbReference type="RefSeq" id="YP_009240150.1">
    <property type="nucleotide sequence ID" value="NC_029734.1"/>
</dbReference>
<dbReference type="InterPro" id="IPR018130">
    <property type="entry name" value="Ribosomal_uS2_CS"/>
</dbReference>
<dbReference type="GO" id="GO:0006412">
    <property type="term" value="P:translation"/>
    <property type="evidence" value="ECO:0007669"/>
    <property type="project" value="UniProtKB-UniRule"/>
</dbReference>
<dbReference type="HAMAP" id="MF_00291_B">
    <property type="entry name" value="Ribosomal_uS2_B"/>
    <property type="match status" value="1"/>
</dbReference>
<reference evidence="7" key="5">
    <citation type="journal article" date="2016" name="Sci. Rep.">
        <title>Evolution of short inverted repeat in cupressophytes, transfer of accD to nucleus in Sciadopitys verticillata and phylogenetic position of Sciadopityaceae.</title>
        <authorList>
            <person name="Li J."/>
            <person name="Gao L."/>
            <person name="Chen S."/>
            <person name="Tao K."/>
            <person name="Su Y."/>
            <person name="Wang T."/>
        </authorList>
    </citation>
    <scope>NUCLEOTIDE SEQUENCE</scope>
</reference>
<evidence type="ECO:0000313" key="9">
    <source>
        <dbReference type="EMBL" id="BAW34569.1"/>
    </source>
</evidence>
<dbReference type="InterPro" id="IPR005706">
    <property type="entry name" value="Ribosomal_uS2_bac/mit/plastid"/>
</dbReference>
<evidence type="ECO:0000256" key="6">
    <source>
        <dbReference type="RuleBase" id="RU003631"/>
    </source>
</evidence>
<proteinExistence type="inferred from homology"/>
<dbReference type="GO" id="GO:0009507">
    <property type="term" value="C:chloroplast"/>
    <property type="evidence" value="ECO:0007669"/>
    <property type="project" value="UniProtKB-SubCell"/>
</dbReference>
<evidence type="ECO:0000256" key="3">
    <source>
        <dbReference type="ARBA" id="ARBA00023274"/>
    </source>
</evidence>
<dbReference type="GO" id="GO:0005763">
    <property type="term" value="C:mitochondrial small ribosomal subunit"/>
    <property type="evidence" value="ECO:0007669"/>
    <property type="project" value="TreeGrafter"/>
</dbReference>
<reference evidence="9" key="4">
    <citation type="journal article" date="2016" name="Genome Biol. Evol.">
        <title>Birth of Four Chimeric Plastid Gene Clusters in Japanese Umbrella Pine.</title>
        <authorList>
            <person name="Hsu C.-Y."/>
            <person name="Wu C.-S."/>
            <person name="Chaw S.-M."/>
        </authorList>
    </citation>
    <scope>NUCLEOTIDE SEQUENCE</scope>
</reference>
<dbReference type="PROSITE" id="PS00963">
    <property type="entry name" value="RIBOSOMAL_S2_2"/>
    <property type="match status" value="1"/>
</dbReference>
<evidence type="ECO:0000256" key="2">
    <source>
        <dbReference type="ARBA" id="ARBA00022980"/>
    </source>
</evidence>
<keyword evidence="2 5" id="KW-0689">Ribosomal protein</keyword>
<dbReference type="CDD" id="cd01425">
    <property type="entry name" value="RPS2"/>
    <property type="match status" value="1"/>
</dbReference>
<dbReference type="EMBL" id="KT601210">
    <property type="protein sequence ID" value="AMO00769.1"/>
    <property type="molecule type" value="Genomic_DNA"/>
</dbReference>
<protein>
    <recommendedName>
        <fullName evidence="4 5">Small ribosomal subunit protein uS2c</fullName>
    </recommendedName>
</protein>
<dbReference type="Gene3D" id="1.10.287.610">
    <property type="entry name" value="Helix hairpin bin"/>
    <property type="match status" value="1"/>
</dbReference>
<reference evidence="9" key="3">
    <citation type="submission" date="2015-11" db="EMBL/GenBank/DDBJ databases">
        <authorList>
            <person name="Zhang Y."/>
            <person name="Guo Z."/>
        </authorList>
    </citation>
    <scope>NUCLEOTIDE SEQUENCE</scope>
</reference>